<dbReference type="Gene3D" id="3.90.79.10">
    <property type="entry name" value="Nucleoside Triphosphate Pyrophosphohydrolase"/>
    <property type="match status" value="1"/>
</dbReference>
<accession>A0ABW3Y750</accession>
<reference evidence="3" key="1">
    <citation type="journal article" date="2019" name="Int. J. Syst. Evol. Microbiol.">
        <title>The Global Catalogue of Microorganisms (GCM) 10K type strain sequencing project: providing services to taxonomists for standard genome sequencing and annotation.</title>
        <authorList>
            <consortium name="The Broad Institute Genomics Platform"/>
            <consortium name="The Broad Institute Genome Sequencing Center for Infectious Disease"/>
            <person name="Wu L."/>
            <person name="Ma J."/>
        </authorList>
    </citation>
    <scope>NUCLEOTIDE SEQUENCE [LARGE SCALE GENOMIC DNA]</scope>
    <source>
        <strain evidence="3">CCUG 61485</strain>
    </source>
</reference>
<organism evidence="2 3">
    <name type="scientific">Namhaeicola litoreus</name>
    <dbReference type="NCBI Taxonomy" id="1052145"/>
    <lineage>
        <taxon>Bacteria</taxon>
        <taxon>Pseudomonadati</taxon>
        <taxon>Bacteroidota</taxon>
        <taxon>Flavobacteriia</taxon>
        <taxon>Flavobacteriales</taxon>
        <taxon>Flavobacteriaceae</taxon>
        <taxon>Namhaeicola</taxon>
    </lineage>
</organism>
<sequence length="200" mass="23811">MYRIFKDDCTIFLVDSLTNRNEPAFFYWDNQDVDFINQLILRYPERLFFYYHDLETLFVQFKSKFTSIIAAGGLVLNSSKELLVIFRNGKWDLPKGKVEDNEEIDVASMREVQEECGIDCIEIKHVLGKTYHLYDLNSKHYFKTTHWFLMETSQTQNLQPQLEEGITEVKWTTIDNLDVVFQNTFQNIKEVILEYLKGEY</sequence>
<name>A0ABW3Y750_9FLAO</name>
<keyword evidence="2" id="KW-0378">Hydrolase</keyword>
<dbReference type="CDD" id="cd03673">
    <property type="entry name" value="NUDIX_Ap6A_hydrolase"/>
    <property type="match status" value="1"/>
</dbReference>
<dbReference type="SUPFAM" id="SSF55811">
    <property type="entry name" value="Nudix"/>
    <property type="match status" value="1"/>
</dbReference>
<dbReference type="Proteomes" id="UP001597201">
    <property type="component" value="Unassembled WGS sequence"/>
</dbReference>
<dbReference type="RefSeq" id="WP_377180457.1">
    <property type="nucleotide sequence ID" value="NZ_JBHTMY010000004.1"/>
</dbReference>
<keyword evidence="3" id="KW-1185">Reference proteome</keyword>
<dbReference type="EC" id="3.6.-.-" evidence="2"/>
<feature type="domain" description="Nudix hydrolase" evidence="1">
    <location>
        <begin position="66"/>
        <end position="196"/>
    </location>
</feature>
<protein>
    <submittedName>
        <fullName evidence="2">NUDIX hydrolase</fullName>
        <ecNumber evidence="2">3.6.-.-</ecNumber>
    </submittedName>
</protein>
<gene>
    <name evidence="2" type="ORF">ACFQ39_14990</name>
</gene>
<dbReference type="PANTHER" id="PTHR23114">
    <property type="entry name" value="M7GPPPN-MRNA HYDROLASE"/>
    <property type="match status" value="1"/>
</dbReference>
<evidence type="ECO:0000313" key="2">
    <source>
        <dbReference type="EMBL" id="MFD1316931.1"/>
    </source>
</evidence>
<dbReference type="PROSITE" id="PS51462">
    <property type="entry name" value="NUDIX"/>
    <property type="match status" value="1"/>
</dbReference>
<dbReference type="Pfam" id="PF00293">
    <property type="entry name" value="NUDIX"/>
    <property type="match status" value="1"/>
</dbReference>
<comment type="caution">
    <text evidence="2">The sequence shown here is derived from an EMBL/GenBank/DDBJ whole genome shotgun (WGS) entry which is preliminary data.</text>
</comment>
<proteinExistence type="predicted"/>
<dbReference type="InterPro" id="IPR000086">
    <property type="entry name" value="NUDIX_hydrolase_dom"/>
</dbReference>
<dbReference type="EMBL" id="JBHTMY010000004">
    <property type="protein sequence ID" value="MFD1316931.1"/>
    <property type="molecule type" value="Genomic_DNA"/>
</dbReference>
<dbReference type="InterPro" id="IPR015797">
    <property type="entry name" value="NUDIX_hydrolase-like_dom_sf"/>
</dbReference>
<evidence type="ECO:0000313" key="3">
    <source>
        <dbReference type="Proteomes" id="UP001597201"/>
    </source>
</evidence>
<dbReference type="PANTHER" id="PTHR23114:SF17">
    <property type="entry name" value="M7GPPPN-MRNA HYDROLASE"/>
    <property type="match status" value="1"/>
</dbReference>
<evidence type="ECO:0000259" key="1">
    <source>
        <dbReference type="PROSITE" id="PS51462"/>
    </source>
</evidence>
<dbReference type="GO" id="GO:0016787">
    <property type="term" value="F:hydrolase activity"/>
    <property type="evidence" value="ECO:0007669"/>
    <property type="project" value="UniProtKB-KW"/>
</dbReference>